<dbReference type="AlphaFoldDB" id="A0A0L0HHG3"/>
<dbReference type="RefSeq" id="XP_016608597.1">
    <property type="nucleotide sequence ID" value="XM_016753104.1"/>
</dbReference>
<evidence type="ECO:0000313" key="3">
    <source>
        <dbReference type="Proteomes" id="UP000053201"/>
    </source>
</evidence>
<feature type="compositionally biased region" description="Polar residues" evidence="1">
    <location>
        <begin position="41"/>
        <end position="51"/>
    </location>
</feature>
<dbReference type="STRING" id="645134.A0A0L0HHG3"/>
<dbReference type="InterPro" id="IPR011990">
    <property type="entry name" value="TPR-like_helical_dom_sf"/>
</dbReference>
<evidence type="ECO:0000256" key="1">
    <source>
        <dbReference type="SAM" id="MobiDB-lite"/>
    </source>
</evidence>
<dbReference type="InterPro" id="IPR052945">
    <property type="entry name" value="Mitotic_Regulator"/>
</dbReference>
<dbReference type="GO" id="GO:0032153">
    <property type="term" value="C:cell division site"/>
    <property type="evidence" value="ECO:0007669"/>
    <property type="project" value="TreeGrafter"/>
</dbReference>
<dbReference type="GeneID" id="27688294"/>
<name>A0A0L0HHG3_SPIPD</name>
<dbReference type="OrthoDB" id="2148946at2759"/>
<accession>A0A0L0HHG3</accession>
<feature type="compositionally biased region" description="Low complexity" evidence="1">
    <location>
        <begin position="444"/>
        <end position="455"/>
    </location>
</feature>
<feature type="compositionally biased region" description="Polar residues" evidence="1">
    <location>
        <begin position="84"/>
        <end position="94"/>
    </location>
</feature>
<feature type="region of interest" description="Disordered" evidence="1">
    <location>
        <begin position="36"/>
        <end position="121"/>
    </location>
</feature>
<dbReference type="EMBL" id="KQ257456">
    <property type="protein sequence ID" value="KND00558.1"/>
    <property type="molecule type" value="Genomic_DNA"/>
</dbReference>
<evidence type="ECO:0008006" key="4">
    <source>
        <dbReference type="Google" id="ProtNLM"/>
    </source>
</evidence>
<keyword evidence="3" id="KW-1185">Reference proteome</keyword>
<gene>
    <name evidence="2" type="ORF">SPPG_04866</name>
</gene>
<feature type="region of interest" description="Disordered" evidence="1">
    <location>
        <begin position="440"/>
        <end position="482"/>
    </location>
</feature>
<dbReference type="PANTHER" id="PTHR43628:SF1">
    <property type="entry name" value="CHITIN SYNTHASE REGULATORY FACTOR 2-RELATED"/>
    <property type="match status" value="1"/>
</dbReference>
<dbReference type="GO" id="GO:0010972">
    <property type="term" value="P:negative regulation of G2/M transition of mitotic cell cycle"/>
    <property type="evidence" value="ECO:0007669"/>
    <property type="project" value="TreeGrafter"/>
</dbReference>
<proteinExistence type="predicted"/>
<dbReference type="SUPFAM" id="SSF81901">
    <property type="entry name" value="HCP-like"/>
    <property type="match status" value="1"/>
</dbReference>
<sequence length="666" mass="72689">MLHANFALHASTMTSVDKLNLAENLSTSTTSIPFNFHMPPVQTTQSPTSFPVPTITPSPIPKASIPPSRSPSQRSRDLDLGLSDSPNLQVQSNTTERRKSTSASRPRPSSVHNDGDTARLMDGDIDELNNELARLSSVIADLPEPRGPSQTLGRKARKSSMDNTNSNPGPNPDAETRQSMASHPTMLSNVVPASRSRQPSIRATNPRAAFSDATIERRLQSIPSEMVDLLQGELGQDLDVRGLMTKLRETEENVINKIIPRNRMVDLSSKVADKDIRIRKENKQKIEGTGDDTSRGLCGLSHLKRTWRKLRRRANSKGECSLAPSVTLQPSSVHPAIDPTRPLNYAPPTIPPPPPHLEATDNIQLAIYYHESDNLDLSVYYLERSALEGHPLGLYLLGMCLRHGWGVEEDRIRAVRCFVRGAEASIVGVAEVWKRWKDKQAHPTSGASGSSSTTGQHMTPGDLTSSTERPSSKSKSSAWNGVVPPASNLANGLGISPSCDSLPTSSRSHGMIAPPRSSSIFPSLTRRLSSTSRTSTVSRPMSTWSIFATASRIITSSPSPTQNFTSGDVLTDLSITRSILPLPLYELGICFRHGWGVAKSLPAAFYFLRAAACAGDPDAMIETAYCLLNGVGVKKDRKESAKWFRSAVQEGKEVVGEGWIWKEKWM</sequence>
<dbReference type="InParanoid" id="A0A0L0HHG3"/>
<dbReference type="SMART" id="SM00671">
    <property type="entry name" value="SEL1"/>
    <property type="match status" value="4"/>
</dbReference>
<dbReference type="Gene3D" id="1.25.40.10">
    <property type="entry name" value="Tetratricopeptide repeat domain"/>
    <property type="match status" value="2"/>
</dbReference>
<dbReference type="VEuPathDB" id="FungiDB:SPPG_04866"/>
<dbReference type="PANTHER" id="PTHR43628">
    <property type="entry name" value="ACTIVATOR OF C KINASE PROTEIN 1-RELATED"/>
    <property type="match status" value="1"/>
</dbReference>
<protein>
    <recommendedName>
        <fullName evidence="4">HCP-like protein</fullName>
    </recommendedName>
</protein>
<dbReference type="InterPro" id="IPR006597">
    <property type="entry name" value="Sel1-like"/>
</dbReference>
<feature type="compositionally biased region" description="Low complexity" evidence="1">
    <location>
        <begin position="464"/>
        <end position="477"/>
    </location>
</feature>
<feature type="compositionally biased region" description="Low complexity" evidence="1">
    <location>
        <begin position="61"/>
        <end position="73"/>
    </location>
</feature>
<organism evidence="2 3">
    <name type="scientific">Spizellomyces punctatus (strain DAOM BR117)</name>
    <dbReference type="NCBI Taxonomy" id="645134"/>
    <lineage>
        <taxon>Eukaryota</taxon>
        <taxon>Fungi</taxon>
        <taxon>Fungi incertae sedis</taxon>
        <taxon>Chytridiomycota</taxon>
        <taxon>Chytridiomycota incertae sedis</taxon>
        <taxon>Chytridiomycetes</taxon>
        <taxon>Spizellomycetales</taxon>
        <taxon>Spizellomycetaceae</taxon>
        <taxon>Spizellomyces</taxon>
    </lineage>
</organism>
<evidence type="ECO:0000313" key="2">
    <source>
        <dbReference type="EMBL" id="KND00558.1"/>
    </source>
</evidence>
<feature type="region of interest" description="Disordered" evidence="1">
    <location>
        <begin position="139"/>
        <end position="181"/>
    </location>
</feature>
<dbReference type="Proteomes" id="UP000053201">
    <property type="component" value="Unassembled WGS sequence"/>
</dbReference>
<dbReference type="Pfam" id="PF08238">
    <property type="entry name" value="Sel1"/>
    <property type="match status" value="4"/>
</dbReference>
<reference evidence="2 3" key="1">
    <citation type="submission" date="2009-08" db="EMBL/GenBank/DDBJ databases">
        <title>The Genome Sequence of Spizellomyces punctatus strain DAOM BR117.</title>
        <authorList>
            <consortium name="The Broad Institute Genome Sequencing Platform"/>
            <person name="Russ C."/>
            <person name="Cuomo C."/>
            <person name="Shea T."/>
            <person name="Young S.K."/>
            <person name="Zeng Q."/>
            <person name="Koehrsen M."/>
            <person name="Haas B."/>
            <person name="Borodovsky M."/>
            <person name="Guigo R."/>
            <person name="Alvarado L."/>
            <person name="Berlin A."/>
            <person name="Bochicchio J."/>
            <person name="Borenstein D."/>
            <person name="Chapman S."/>
            <person name="Chen Z."/>
            <person name="Engels R."/>
            <person name="Freedman E."/>
            <person name="Gellesch M."/>
            <person name="Goldberg J."/>
            <person name="Griggs A."/>
            <person name="Gujja S."/>
            <person name="Heiman D."/>
            <person name="Hepburn T."/>
            <person name="Howarth C."/>
            <person name="Jen D."/>
            <person name="Larson L."/>
            <person name="Lewis B."/>
            <person name="Mehta T."/>
            <person name="Park D."/>
            <person name="Pearson M."/>
            <person name="Roberts A."/>
            <person name="Saif S."/>
            <person name="Shenoy N."/>
            <person name="Sisk P."/>
            <person name="Stolte C."/>
            <person name="Sykes S."/>
            <person name="Thomson T."/>
            <person name="Walk T."/>
            <person name="White J."/>
            <person name="Yandava C."/>
            <person name="Burger G."/>
            <person name="Gray M.W."/>
            <person name="Holland P.W.H."/>
            <person name="King N."/>
            <person name="Lang F.B.F."/>
            <person name="Roger A.J."/>
            <person name="Ruiz-Trillo I."/>
            <person name="Lander E."/>
            <person name="Nusbaum C."/>
        </authorList>
    </citation>
    <scope>NUCLEOTIDE SEQUENCE [LARGE SCALE GENOMIC DNA]</scope>
    <source>
        <strain evidence="2 3">DAOM BR117</strain>
    </source>
</reference>